<keyword evidence="5" id="KW-1185">Reference proteome</keyword>
<dbReference type="InterPro" id="IPR050300">
    <property type="entry name" value="GDXG_lipolytic_enzyme"/>
</dbReference>
<proteinExistence type="predicted"/>
<dbReference type="Gene3D" id="3.40.50.1820">
    <property type="entry name" value="alpha/beta hydrolase"/>
    <property type="match status" value="1"/>
</dbReference>
<feature type="domain" description="BD-FAE-like" evidence="3">
    <location>
        <begin position="46"/>
        <end position="223"/>
    </location>
</feature>
<evidence type="ECO:0000313" key="5">
    <source>
        <dbReference type="Proteomes" id="UP001171916"/>
    </source>
</evidence>
<name>A0ABT7Y9M3_9BACT</name>
<dbReference type="PANTHER" id="PTHR48081:SF33">
    <property type="entry name" value="KYNURENINE FORMAMIDASE"/>
    <property type="match status" value="1"/>
</dbReference>
<keyword evidence="2" id="KW-0732">Signal</keyword>
<dbReference type="RefSeq" id="WP_289998781.1">
    <property type="nucleotide sequence ID" value="NZ_JAUEPH010000002.1"/>
</dbReference>
<feature type="signal peptide" evidence="2">
    <location>
        <begin position="1"/>
        <end position="20"/>
    </location>
</feature>
<keyword evidence="1 4" id="KW-0378">Hydrolase</keyword>
<dbReference type="Proteomes" id="UP001171916">
    <property type="component" value="Unassembled WGS sequence"/>
</dbReference>
<dbReference type="PROSITE" id="PS51257">
    <property type="entry name" value="PROKAR_LIPOPROTEIN"/>
    <property type="match status" value="1"/>
</dbReference>
<dbReference type="SUPFAM" id="SSF53474">
    <property type="entry name" value="alpha/beta-Hydrolases"/>
    <property type="match status" value="1"/>
</dbReference>
<evidence type="ECO:0000313" key="4">
    <source>
        <dbReference type="EMBL" id="MDN3203217.1"/>
    </source>
</evidence>
<dbReference type="InterPro" id="IPR029058">
    <property type="entry name" value="AB_hydrolase_fold"/>
</dbReference>
<feature type="chain" id="PRO_5046548798" evidence="2">
    <location>
        <begin position="21"/>
        <end position="282"/>
    </location>
</feature>
<comment type="caution">
    <text evidence="4">The sequence shown here is derived from an EMBL/GenBank/DDBJ whole genome shotgun (WGS) entry which is preliminary data.</text>
</comment>
<organism evidence="4 5">
    <name type="scientific">Algoriphagus sediminis</name>
    <dbReference type="NCBI Taxonomy" id="3057113"/>
    <lineage>
        <taxon>Bacteria</taxon>
        <taxon>Pseudomonadati</taxon>
        <taxon>Bacteroidota</taxon>
        <taxon>Cytophagia</taxon>
        <taxon>Cytophagales</taxon>
        <taxon>Cyclobacteriaceae</taxon>
        <taxon>Algoriphagus</taxon>
    </lineage>
</organism>
<dbReference type="EMBL" id="JAUEPH010000002">
    <property type="protein sequence ID" value="MDN3203217.1"/>
    <property type="molecule type" value="Genomic_DNA"/>
</dbReference>
<sequence>MKAPSLLLALLIFTGGCAFKAVKQEKDIQYTSKILDLKLPKKELNVFAPKFADNLPVLVFFYGGSWESGKKETYGFLGRRLARRDLVVVIADYPLSPEYQIQEMEKSAVEAILWTKYNIQEYGGDPNRIVASGHSAGAHLASLVTMKNDIWDSLGIENPIAAAILNDPGGVDMPWFFEVTKGTGEGDKYYKTFTEDPEVWEEYSSIYALDGDEPPILVLKGENTYPGIDYTVDRFMEKADSLNADVEVSLYKKKKHIPMITQFFWTWSQGYDDVIDFMENLD</sequence>
<dbReference type="InterPro" id="IPR049492">
    <property type="entry name" value="BD-FAE-like_dom"/>
</dbReference>
<evidence type="ECO:0000256" key="1">
    <source>
        <dbReference type="ARBA" id="ARBA00022801"/>
    </source>
</evidence>
<gene>
    <name evidence="4" type="ORF">QVH07_03620</name>
</gene>
<dbReference type="Pfam" id="PF20434">
    <property type="entry name" value="BD-FAE"/>
    <property type="match status" value="1"/>
</dbReference>
<dbReference type="PANTHER" id="PTHR48081">
    <property type="entry name" value="AB HYDROLASE SUPERFAMILY PROTEIN C4A8.06C"/>
    <property type="match status" value="1"/>
</dbReference>
<reference evidence="4" key="1">
    <citation type="submission" date="2023-06" db="EMBL/GenBank/DDBJ databases">
        <title>Robiginitalea aurantiacus sp. nov. and Algoriphagus sediminis sp. nov., isolated from coastal sediment.</title>
        <authorList>
            <person name="Zhou Z.Y."/>
            <person name="An J."/>
            <person name="Jia Y.W."/>
            <person name="Du Z.J."/>
        </authorList>
    </citation>
    <scope>NUCLEOTIDE SEQUENCE</scope>
    <source>
        <strain evidence="4">C2-7</strain>
    </source>
</reference>
<evidence type="ECO:0000259" key="3">
    <source>
        <dbReference type="Pfam" id="PF20434"/>
    </source>
</evidence>
<accession>A0ABT7Y9M3</accession>
<dbReference type="GO" id="GO:0016787">
    <property type="term" value="F:hydrolase activity"/>
    <property type="evidence" value="ECO:0007669"/>
    <property type="project" value="UniProtKB-KW"/>
</dbReference>
<protein>
    <submittedName>
        <fullName evidence="4">Alpha/beta hydrolase</fullName>
    </submittedName>
</protein>
<evidence type="ECO:0000256" key="2">
    <source>
        <dbReference type="SAM" id="SignalP"/>
    </source>
</evidence>